<comment type="caution">
    <text evidence="1">The sequence shown here is derived from an EMBL/GenBank/DDBJ whole genome shotgun (WGS) entry which is preliminary data.</text>
</comment>
<sequence length="176" mass="19020">MRLQNTSSPTGALLCGADLVPTLSDKQNSIQIRTEVTRGRAEATSFAGSEVTTGHGDDVVVEKQGGGATATAVSPVSVARRGLLLVLAFGDHMQNLYEYKLYNYNKLEQPAITQIYVVRALGGCFTDLWGRSLAKRVGWKLSTPLLLALLTQSCLRETNQLHTLMISKILAKVSQG</sequence>
<keyword evidence="2" id="KW-1185">Reference proteome</keyword>
<reference evidence="1" key="1">
    <citation type="journal article" date="2020" name="Cell">
        <title>Large-Scale Comparative Analyses of Tick Genomes Elucidate Their Genetic Diversity and Vector Capacities.</title>
        <authorList>
            <consortium name="Tick Genome and Microbiome Consortium (TIGMIC)"/>
            <person name="Jia N."/>
            <person name="Wang J."/>
            <person name="Shi W."/>
            <person name="Du L."/>
            <person name="Sun Y."/>
            <person name="Zhan W."/>
            <person name="Jiang J.F."/>
            <person name="Wang Q."/>
            <person name="Zhang B."/>
            <person name="Ji P."/>
            <person name="Bell-Sakyi L."/>
            <person name="Cui X.M."/>
            <person name="Yuan T.T."/>
            <person name="Jiang B.G."/>
            <person name="Yang W.F."/>
            <person name="Lam T.T."/>
            <person name="Chang Q.C."/>
            <person name="Ding S.J."/>
            <person name="Wang X.J."/>
            <person name="Zhu J.G."/>
            <person name="Ruan X.D."/>
            <person name="Zhao L."/>
            <person name="Wei J.T."/>
            <person name="Ye R.Z."/>
            <person name="Que T.C."/>
            <person name="Du C.H."/>
            <person name="Zhou Y.H."/>
            <person name="Cheng J.X."/>
            <person name="Dai P.F."/>
            <person name="Guo W.B."/>
            <person name="Han X.H."/>
            <person name="Huang E.J."/>
            <person name="Li L.F."/>
            <person name="Wei W."/>
            <person name="Gao Y.C."/>
            <person name="Liu J.Z."/>
            <person name="Shao H.Z."/>
            <person name="Wang X."/>
            <person name="Wang C.C."/>
            <person name="Yang T.C."/>
            <person name="Huo Q.B."/>
            <person name="Li W."/>
            <person name="Chen H.Y."/>
            <person name="Chen S.E."/>
            <person name="Zhou L.G."/>
            <person name="Ni X.B."/>
            <person name="Tian J.H."/>
            <person name="Sheng Y."/>
            <person name="Liu T."/>
            <person name="Pan Y.S."/>
            <person name="Xia L.Y."/>
            <person name="Li J."/>
            <person name="Zhao F."/>
            <person name="Cao W.C."/>
        </authorList>
    </citation>
    <scope>NUCLEOTIDE SEQUENCE</scope>
    <source>
        <strain evidence="1">Rmic-2018</strain>
    </source>
</reference>
<protein>
    <submittedName>
        <fullName evidence="1">Uncharacterized protein</fullName>
    </submittedName>
</protein>
<organism evidence="1 2">
    <name type="scientific">Rhipicephalus microplus</name>
    <name type="common">Cattle tick</name>
    <name type="synonym">Boophilus microplus</name>
    <dbReference type="NCBI Taxonomy" id="6941"/>
    <lineage>
        <taxon>Eukaryota</taxon>
        <taxon>Metazoa</taxon>
        <taxon>Ecdysozoa</taxon>
        <taxon>Arthropoda</taxon>
        <taxon>Chelicerata</taxon>
        <taxon>Arachnida</taxon>
        <taxon>Acari</taxon>
        <taxon>Parasitiformes</taxon>
        <taxon>Ixodida</taxon>
        <taxon>Ixodoidea</taxon>
        <taxon>Ixodidae</taxon>
        <taxon>Rhipicephalinae</taxon>
        <taxon>Rhipicephalus</taxon>
        <taxon>Boophilus</taxon>
    </lineage>
</organism>
<dbReference type="Proteomes" id="UP000821866">
    <property type="component" value="Chromosome 9"/>
</dbReference>
<gene>
    <name evidence="1" type="ORF">HPB51_018994</name>
</gene>
<dbReference type="AlphaFoldDB" id="A0A9J6D6G6"/>
<proteinExistence type="predicted"/>
<dbReference type="EMBL" id="JABSTU010000011">
    <property type="protein sequence ID" value="KAH8009683.1"/>
    <property type="molecule type" value="Genomic_DNA"/>
</dbReference>
<name>A0A9J6D6G6_RHIMP</name>
<accession>A0A9J6D6G6</accession>
<reference evidence="1" key="2">
    <citation type="submission" date="2021-09" db="EMBL/GenBank/DDBJ databases">
        <authorList>
            <person name="Jia N."/>
            <person name="Wang J."/>
            <person name="Shi W."/>
            <person name="Du L."/>
            <person name="Sun Y."/>
            <person name="Zhan W."/>
            <person name="Jiang J."/>
            <person name="Wang Q."/>
            <person name="Zhang B."/>
            <person name="Ji P."/>
            <person name="Sakyi L.B."/>
            <person name="Cui X."/>
            <person name="Yuan T."/>
            <person name="Jiang B."/>
            <person name="Yang W."/>
            <person name="Lam T.T.-Y."/>
            <person name="Chang Q."/>
            <person name="Ding S."/>
            <person name="Wang X."/>
            <person name="Zhu J."/>
            <person name="Ruan X."/>
            <person name="Zhao L."/>
            <person name="Wei J."/>
            <person name="Que T."/>
            <person name="Du C."/>
            <person name="Cheng J."/>
            <person name="Dai P."/>
            <person name="Han X."/>
            <person name="Huang E."/>
            <person name="Gao Y."/>
            <person name="Liu J."/>
            <person name="Shao H."/>
            <person name="Ye R."/>
            <person name="Li L."/>
            <person name="Wei W."/>
            <person name="Wang X."/>
            <person name="Wang C."/>
            <person name="Huo Q."/>
            <person name="Li W."/>
            <person name="Guo W."/>
            <person name="Chen H."/>
            <person name="Chen S."/>
            <person name="Zhou L."/>
            <person name="Zhou L."/>
            <person name="Ni X."/>
            <person name="Tian J."/>
            <person name="Zhou Y."/>
            <person name="Sheng Y."/>
            <person name="Liu T."/>
            <person name="Pan Y."/>
            <person name="Xia L."/>
            <person name="Li J."/>
            <person name="Zhao F."/>
            <person name="Cao W."/>
        </authorList>
    </citation>
    <scope>NUCLEOTIDE SEQUENCE</scope>
    <source>
        <strain evidence="1">Rmic-2018</strain>
        <tissue evidence="1">Larvae</tissue>
    </source>
</reference>
<dbReference type="VEuPathDB" id="VectorBase:LOC119181785"/>
<evidence type="ECO:0000313" key="2">
    <source>
        <dbReference type="Proteomes" id="UP000821866"/>
    </source>
</evidence>
<evidence type="ECO:0000313" key="1">
    <source>
        <dbReference type="EMBL" id="KAH8009683.1"/>
    </source>
</evidence>